<name>A0A8S1MR40_9CILI</name>
<evidence type="ECO:0000313" key="2">
    <source>
        <dbReference type="Proteomes" id="UP000692954"/>
    </source>
</evidence>
<accession>A0A8S1MR40</accession>
<dbReference type="EMBL" id="CAJJDN010000038">
    <property type="protein sequence ID" value="CAD8079215.1"/>
    <property type="molecule type" value="Genomic_DNA"/>
</dbReference>
<sequence length="44" mass="5348">MGRIEKGYKKMSNLMKRDQEKENKLEQMPIFIQFSGYVIFRATY</sequence>
<protein>
    <submittedName>
        <fullName evidence="1">Uncharacterized protein</fullName>
    </submittedName>
</protein>
<reference evidence="1" key="1">
    <citation type="submission" date="2021-01" db="EMBL/GenBank/DDBJ databases">
        <authorList>
            <consortium name="Genoscope - CEA"/>
            <person name="William W."/>
        </authorList>
    </citation>
    <scope>NUCLEOTIDE SEQUENCE</scope>
</reference>
<proteinExistence type="predicted"/>
<organism evidence="1 2">
    <name type="scientific">Paramecium sonneborni</name>
    <dbReference type="NCBI Taxonomy" id="65129"/>
    <lineage>
        <taxon>Eukaryota</taxon>
        <taxon>Sar</taxon>
        <taxon>Alveolata</taxon>
        <taxon>Ciliophora</taxon>
        <taxon>Intramacronucleata</taxon>
        <taxon>Oligohymenophorea</taxon>
        <taxon>Peniculida</taxon>
        <taxon>Parameciidae</taxon>
        <taxon>Paramecium</taxon>
    </lineage>
</organism>
<keyword evidence="2" id="KW-1185">Reference proteome</keyword>
<comment type="caution">
    <text evidence="1">The sequence shown here is derived from an EMBL/GenBank/DDBJ whole genome shotgun (WGS) entry which is preliminary data.</text>
</comment>
<evidence type="ECO:0000313" key="1">
    <source>
        <dbReference type="EMBL" id="CAD8079215.1"/>
    </source>
</evidence>
<dbReference type="Proteomes" id="UP000692954">
    <property type="component" value="Unassembled WGS sequence"/>
</dbReference>
<gene>
    <name evidence="1" type="ORF">PSON_ATCC_30995.1.T0380341</name>
</gene>
<dbReference type="AlphaFoldDB" id="A0A8S1MR40"/>